<dbReference type="Gene3D" id="3.30.365.10">
    <property type="entry name" value="Aldehyde oxidase/xanthine dehydrogenase, molybdopterin binding domain"/>
    <property type="match status" value="4"/>
</dbReference>
<dbReference type="InterPro" id="IPR002888">
    <property type="entry name" value="2Fe-2S-bd"/>
</dbReference>
<accession>A0A0P6XR53</accession>
<dbReference type="InterPro" id="IPR037165">
    <property type="entry name" value="AldOxase/xan_DH_Mopterin-bd_sf"/>
</dbReference>
<dbReference type="InterPro" id="IPR016208">
    <property type="entry name" value="Ald_Oxase/xanthine_DH-like"/>
</dbReference>
<dbReference type="Pfam" id="PF20256">
    <property type="entry name" value="MoCoBD_2"/>
    <property type="match status" value="1"/>
</dbReference>
<name>A0A0P6XR53_9CHLR</name>
<organism evidence="3 4">
    <name type="scientific">Thermanaerothrix daxensis</name>
    <dbReference type="NCBI Taxonomy" id="869279"/>
    <lineage>
        <taxon>Bacteria</taxon>
        <taxon>Bacillati</taxon>
        <taxon>Chloroflexota</taxon>
        <taxon>Anaerolineae</taxon>
        <taxon>Anaerolineales</taxon>
        <taxon>Anaerolineaceae</taxon>
        <taxon>Thermanaerothrix</taxon>
    </lineage>
</organism>
<dbReference type="InterPro" id="IPR046867">
    <property type="entry name" value="AldOxase/xan_DH_MoCoBD2"/>
</dbReference>
<dbReference type="SUPFAM" id="SSF54292">
    <property type="entry name" value="2Fe-2S ferredoxin-like"/>
    <property type="match status" value="1"/>
</dbReference>
<sequence length="926" mass="99765">MNGQEVDLPVVPGEMLSDLLRYRLGLTGTKIGCNEMECGACTVLVDGEPILSCSYPAVRAQGKHVLTIEGLSKAVEETAKASTEESLHPLQEAFIKYGALQCGFCTPGQIMTSYALLLRNPEPSDEDIKTALKDTLCRCGAYPAILQAIKAAAKAMRTGSPVEPPAIPPASKPGKYVGKVHPRPDAVAKVTGRAKYTDDLQFEGMLHARVKRAMVPSAIVTRIDVSKARALPGVVAVLTAEDIPGEHNHGLVIYDWPILVGVGERVRYVGDALALVAAETREIATQALDLIEVEFEPLPVVSDPVQAAQPDAPKIHPNGNLLKHIKVRKGDVAQGFAEADVILEHTFYTPMHDHAFLEPECSIARPTPDGRMEVYVGSQIPYADRQQIARALGWPETRVHVIGQLMGGGFGGKEDIAGQIHAALLAHATGRPVKLLYDRHESLIAHPKRHATQIRVKVGAKSDGRLTAVETELYGDTGAYASLGEKVMTRATTHSSGPYEVPHVKADCYAMYTNNPPAGAFRGFGVMQSAFAIESIMDMLAERLGMDPVELRRKNALRVGSVTNTGQVLRQSVGLLECIEKVEAEMRRLGGPNPFEPKAVPGAPHLRRAWGFAVGYKNTGLGGGAPDKAGAEVELRRDGTFQVRTSSAELGQGLPTVLQLIAAEELNQSPRRIEVLLMDTDLTPDGGPTTASRQTFVTGNAVRYAARALKELLTSELSERYDVPPEQVRFVEGLAQINGRTLTLQQVAEEMMASGRPPVTSYTYWAPATRPLGEGGDMHFAFSFAAQAAEVEVNTLTGEVKVLRMIIANDVGYAINPLGLRGQIEGGAIMGIGHTLTENFILKDGHVVTDRLARYRTPSIVHTPEIISFVVEHPVAEGPYGAKGVGEIVLIPTPPAITNAIYNAVGVRVDRLPVDQEMICKALNNC</sequence>
<evidence type="ECO:0000313" key="4">
    <source>
        <dbReference type="Proteomes" id="UP000050544"/>
    </source>
</evidence>
<dbReference type="Pfam" id="PF00111">
    <property type="entry name" value="Fer2"/>
    <property type="match status" value="1"/>
</dbReference>
<dbReference type="InterPro" id="IPR036856">
    <property type="entry name" value="Ald_Oxase/Xan_DH_a/b_sf"/>
</dbReference>
<dbReference type="Pfam" id="PF02738">
    <property type="entry name" value="MoCoBD_1"/>
    <property type="match status" value="1"/>
</dbReference>
<dbReference type="InterPro" id="IPR000674">
    <property type="entry name" value="Ald_Oxase/Xan_DH_a/b"/>
</dbReference>
<dbReference type="PROSITE" id="PS51085">
    <property type="entry name" value="2FE2S_FER_2"/>
    <property type="match status" value="1"/>
</dbReference>
<evidence type="ECO:0000256" key="1">
    <source>
        <dbReference type="ARBA" id="ARBA00006849"/>
    </source>
</evidence>
<dbReference type="SUPFAM" id="SSF56003">
    <property type="entry name" value="Molybdenum cofactor-binding domain"/>
    <property type="match status" value="1"/>
</dbReference>
<dbReference type="GO" id="GO:0016491">
    <property type="term" value="F:oxidoreductase activity"/>
    <property type="evidence" value="ECO:0007669"/>
    <property type="project" value="InterPro"/>
</dbReference>
<dbReference type="SMART" id="SM01008">
    <property type="entry name" value="Ald_Xan_dh_C"/>
    <property type="match status" value="1"/>
</dbReference>
<dbReference type="GO" id="GO:0051536">
    <property type="term" value="F:iron-sulfur cluster binding"/>
    <property type="evidence" value="ECO:0007669"/>
    <property type="project" value="InterPro"/>
</dbReference>
<dbReference type="Pfam" id="PF01315">
    <property type="entry name" value="Ald_Xan_dh_C"/>
    <property type="match status" value="1"/>
</dbReference>
<dbReference type="EMBL" id="LGKO01000005">
    <property type="protein sequence ID" value="KPL82951.1"/>
    <property type="molecule type" value="Genomic_DNA"/>
</dbReference>
<dbReference type="InterPro" id="IPR036010">
    <property type="entry name" value="2Fe-2S_ferredoxin-like_sf"/>
</dbReference>
<reference evidence="3 4" key="1">
    <citation type="submission" date="2015-07" db="EMBL/GenBank/DDBJ databases">
        <title>Whole genome sequence of Thermanaerothrix daxensis DSM 23592.</title>
        <authorList>
            <person name="Hemp J."/>
            <person name="Ward L.M."/>
            <person name="Pace L.A."/>
            <person name="Fischer W.W."/>
        </authorList>
    </citation>
    <scope>NUCLEOTIDE SEQUENCE [LARGE SCALE GENOMIC DNA]</scope>
    <source>
        <strain evidence="3 4">GNS-1</strain>
    </source>
</reference>
<dbReference type="InterPro" id="IPR012675">
    <property type="entry name" value="Beta-grasp_dom_sf"/>
</dbReference>
<dbReference type="Gene3D" id="1.10.150.120">
    <property type="entry name" value="[2Fe-2S]-binding domain"/>
    <property type="match status" value="1"/>
</dbReference>
<dbReference type="SUPFAM" id="SSF54665">
    <property type="entry name" value="CO dehydrogenase molybdoprotein N-domain-like"/>
    <property type="match status" value="1"/>
</dbReference>
<dbReference type="InterPro" id="IPR036884">
    <property type="entry name" value="2Fe-2S-bd_dom_sf"/>
</dbReference>
<dbReference type="GO" id="GO:0005506">
    <property type="term" value="F:iron ion binding"/>
    <property type="evidence" value="ECO:0007669"/>
    <property type="project" value="InterPro"/>
</dbReference>
<dbReference type="Gene3D" id="3.90.1170.50">
    <property type="entry name" value="Aldehyde oxidase/xanthine dehydrogenase, a/b hammerhead"/>
    <property type="match status" value="1"/>
</dbReference>
<keyword evidence="4" id="KW-1185">Reference proteome</keyword>
<protein>
    <submittedName>
        <fullName evidence="3">Aldehyde oxidoreductase</fullName>
    </submittedName>
</protein>
<dbReference type="Pfam" id="PF01799">
    <property type="entry name" value="Fer2_2"/>
    <property type="match status" value="1"/>
</dbReference>
<evidence type="ECO:0000313" key="3">
    <source>
        <dbReference type="EMBL" id="KPL82951.1"/>
    </source>
</evidence>
<dbReference type="InterPro" id="IPR001041">
    <property type="entry name" value="2Fe-2S_ferredoxin-type"/>
</dbReference>
<comment type="similarity">
    <text evidence="1">Belongs to the xanthine dehydrogenase family.</text>
</comment>
<dbReference type="CDD" id="cd00207">
    <property type="entry name" value="fer2"/>
    <property type="match status" value="1"/>
</dbReference>
<evidence type="ECO:0000259" key="2">
    <source>
        <dbReference type="PROSITE" id="PS51085"/>
    </source>
</evidence>
<dbReference type="AlphaFoldDB" id="A0A0P6XR53"/>
<dbReference type="Gene3D" id="3.10.20.30">
    <property type="match status" value="1"/>
</dbReference>
<dbReference type="SUPFAM" id="SSF47741">
    <property type="entry name" value="CO dehydrogenase ISP C-domain like"/>
    <property type="match status" value="1"/>
</dbReference>
<dbReference type="PANTHER" id="PTHR11908:SF157">
    <property type="entry name" value="XANTHINE DEHYDROGENASE SUBUNIT D-RELATED"/>
    <property type="match status" value="1"/>
</dbReference>
<dbReference type="STRING" id="869279.SE15_11650"/>
<dbReference type="PATRIC" id="fig|869279.4.peg.1951"/>
<dbReference type="InterPro" id="IPR008274">
    <property type="entry name" value="AldOxase/xan_DH_MoCoBD1"/>
</dbReference>
<dbReference type="Proteomes" id="UP000050544">
    <property type="component" value="Unassembled WGS sequence"/>
</dbReference>
<gene>
    <name evidence="3" type="ORF">SE15_11650</name>
</gene>
<proteinExistence type="inferred from homology"/>
<feature type="domain" description="2Fe-2S ferredoxin-type" evidence="2">
    <location>
        <begin position="1"/>
        <end position="71"/>
    </location>
</feature>
<dbReference type="PANTHER" id="PTHR11908">
    <property type="entry name" value="XANTHINE DEHYDROGENASE"/>
    <property type="match status" value="1"/>
</dbReference>
<comment type="caution">
    <text evidence="3">The sequence shown here is derived from an EMBL/GenBank/DDBJ whole genome shotgun (WGS) entry which is preliminary data.</text>
</comment>